<gene>
    <name evidence="1" type="ORF">MJG53_005907</name>
</gene>
<protein>
    <submittedName>
        <fullName evidence="1">Uncharacterized protein</fullName>
    </submittedName>
</protein>
<comment type="caution">
    <text evidence="1">The sequence shown here is derived from an EMBL/GenBank/DDBJ whole genome shotgun (WGS) entry which is preliminary data.</text>
</comment>
<keyword evidence="2" id="KW-1185">Reference proteome</keyword>
<sequence length="828" mass="93382">TLKKAYFKSNGSEPLVTDSKVHVSDVILNTIHNDESTVTSAAHPTQHIPAWTMDASLSADQNHRNTSACMNITHSQCQILPYYTTLTSPLSIVKSMEMEKFLKFFTYLHRLGCYQHIMLFGCSLAFPKCIRDGADSHGLLPCRSFCESAKEGCESVLGMVNASWPDFLKCSQFRNQSENSNVSRICFSPQQENEKQSLCRGGESFLCTSGICVPRKLQCNGYNDCDDWSDEAHCNCSKNLFHCHTGKCLNYSLVCDGYDDCGDLSDEQNCDCNPVEEHRCGDGRCIAIEWVCDGDHDCVDKSDEVNCSCHSQGLVECRNGQCIPSTFQCDGDEDCKDGSDEESCSDGQCEPITLELCLNLPYNHTNFPNYLGHRTQKEASISWESSLFPALVQTNCYKYLMFFACTILVPKCDEDTHQRIPPCRALCEHSKERCESVLGIVGLQWPEDTDCNQFPEENADNQTCLMPDDEVEECSPSHFKCSSGRCVLASRRCDGQADCDDDSDEENCGCKERDLWECPSSKQCLKHTVICDGFPDCPDNMDEKNCSFCQADELECANHECVPRDRWCDGEADCIDSSDEWDCVTLSANVNSSSFLMAHRSAMEHHVCADGWQETLSQLACKQMGLGEPSVTKLIEEQEQDQQWLTLRSNWESLNATTLHELLVKGRENAAVWKVVFGINNLDHPSTFMQMRLVKTIILHPRYSRAVVDYDISIVELSQDINETSYVRPVCLPSPDQSLEPDTYCYITGWGHMGNKMPFKLQEGEVRIISLEQCQSYFDMKTITNRMICAGYESGTVDSCMVKFQRPLHMDPQTYSKSHHIGFSKHFQ</sequence>
<dbReference type="Proteomes" id="UP001057279">
    <property type="component" value="Linkage Group LG04"/>
</dbReference>
<evidence type="ECO:0000313" key="1">
    <source>
        <dbReference type="EMBL" id="KAI4585673.1"/>
    </source>
</evidence>
<name>A0ACB9V7H4_9CETA</name>
<organism evidence="1 2">
    <name type="scientific">Ovis ammon polii x Ovis aries</name>
    <dbReference type="NCBI Taxonomy" id="2918886"/>
    <lineage>
        <taxon>Eukaryota</taxon>
        <taxon>Metazoa</taxon>
        <taxon>Chordata</taxon>
        <taxon>Craniata</taxon>
        <taxon>Vertebrata</taxon>
        <taxon>Euteleostomi</taxon>
        <taxon>Mammalia</taxon>
        <taxon>Eutheria</taxon>
        <taxon>Laurasiatheria</taxon>
        <taxon>Artiodactyla</taxon>
        <taxon>Ruminantia</taxon>
        <taxon>Pecora</taxon>
        <taxon>Bovidae</taxon>
        <taxon>Caprinae</taxon>
        <taxon>Ovis</taxon>
    </lineage>
</organism>
<proteinExistence type="predicted"/>
<reference evidence="1" key="1">
    <citation type="submission" date="2022-03" db="EMBL/GenBank/DDBJ databases">
        <title>Genomic analyses of argali, domestic sheep and their hybrids provide insights into chromosomal evolution, heterosis and genetic basis of agronomic traits.</title>
        <authorList>
            <person name="Li M."/>
        </authorList>
    </citation>
    <scope>NUCLEOTIDE SEQUENCE</scope>
    <source>
        <strain evidence="1">F1 hybrid</strain>
    </source>
</reference>
<feature type="non-terminal residue" evidence="1">
    <location>
        <position position="1"/>
    </location>
</feature>
<accession>A0ACB9V7H4</accession>
<evidence type="ECO:0000313" key="2">
    <source>
        <dbReference type="Proteomes" id="UP001057279"/>
    </source>
</evidence>
<dbReference type="EMBL" id="CM043029">
    <property type="protein sequence ID" value="KAI4585673.1"/>
    <property type="molecule type" value="Genomic_DNA"/>
</dbReference>